<evidence type="ECO:0000259" key="1">
    <source>
        <dbReference type="Pfam" id="PF01909"/>
    </source>
</evidence>
<dbReference type="EMBL" id="MAYW01000008">
    <property type="protein sequence ID" value="ODS34377.1"/>
    <property type="molecule type" value="Genomic_DNA"/>
</dbReference>
<gene>
    <name evidence="2" type="ORF">SCARUB_00508</name>
</gene>
<sequence length="105" mass="12042">MNINDKLIASELKKRVQERFNVLDFRVFGSRARGSSTHESDMDIYIVLDELNDTIESIISDIAWEVGFKHDIVIFTLLYSKDEIGTGPYKESPIYLNIMKEGIAL</sequence>
<dbReference type="Pfam" id="PF01909">
    <property type="entry name" value="NTP_transf_2"/>
    <property type="match status" value="1"/>
</dbReference>
<dbReference type="PANTHER" id="PTHR33933">
    <property type="entry name" value="NUCLEOTIDYLTRANSFERASE"/>
    <property type="match status" value="1"/>
</dbReference>
<dbReference type="Proteomes" id="UP000094056">
    <property type="component" value="Unassembled WGS sequence"/>
</dbReference>
<proteinExistence type="predicted"/>
<dbReference type="GO" id="GO:0016779">
    <property type="term" value="F:nucleotidyltransferase activity"/>
    <property type="evidence" value="ECO:0007669"/>
    <property type="project" value="InterPro"/>
</dbReference>
<protein>
    <submittedName>
        <fullName evidence="2">Nucleotidyltransferase domain protein</fullName>
    </submittedName>
</protein>
<dbReference type="CDD" id="cd05403">
    <property type="entry name" value="NT_KNTase_like"/>
    <property type="match status" value="1"/>
</dbReference>
<dbReference type="AlphaFoldDB" id="A0A1E3XFG6"/>
<organism evidence="2 3">
    <name type="scientific">Candidatus Scalindua rubra</name>
    <dbReference type="NCBI Taxonomy" id="1872076"/>
    <lineage>
        <taxon>Bacteria</taxon>
        <taxon>Pseudomonadati</taxon>
        <taxon>Planctomycetota</taxon>
        <taxon>Candidatus Brocadiia</taxon>
        <taxon>Candidatus Brocadiales</taxon>
        <taxon>Candidatus Scalinduaceae</taxon>
        <taxon>Candidatus Scalindua</taxon>
    </lineage>
</organism>
<dbReference type="InterPro" id="IPR052548">
    <property type="entry name" value="Type_VII_TA_antitoxin"/>
</dbReference>
<evidence type="ECO:0000313" key="2">
    <source>
        <dbReference type="EMBL" id="ODS34377.1"/>
    </source>
</evidence>
<feature type="domain" description="Polymerase nucleotidyl transferase" evidence="1">
    <location>
        <begin position="10"/>
        <end position="80"/>
    </location>
</feature>
<dbReference type="Gene3D" id="3.30.460.10">
    <property type="entry name" value="Beta Polymerase, domain 2"/>
    <property type="match status" value="1"/>
</dbReference>
<keyword evidence="2" id="KW-0808">Transferase</keyword>
<comment type="caution">
    <text evidence="2">The sequence shown here is derived from an EMBL/GenBank/DDBJ whole genome shotgun (WGS) entry which is preliminary data.</text>
</comment>
<accession>A0A1E3XFG6</accession>
<dbReference type="SUPFAM" id="SSF81301">
    <property type="entry name" value="Nucleotidyltransferase"/>
    <property type="match status" value="1"/>
</dbReference>
<dbReference type="InterPro" id="IPR002934">
    <property type="entry name" value="Polymerase_NTP_transf_dom"/>
</dbReference>
<dbReference type="PANTHER" id="PTHR33933:SF1">
    <property type="entry name" value="PROTEIN ADENYLYLTRANSFERASE MNTA-RELATED"/>
    <property type="match status" value="1"/>
</dbReference>
<evidence type="ECO:0000313" key="3">
    <source>
        <dbReference type="Proteomes" id="UP000094056"/>
    </source>
</evidence>
<dbReference type="InterPro" id="IPR043519">
    <property type="entry name" value="NT_sf"/>
</dbReference>
<reference evidence="2 3" key="1">
    <citation type="submission" date="2016-07" db="EMBL/GenBank/DDBJ databases">
        <title>Draft genome of Scalindua rubra, obtained from a brine-seawater interface in the Red Sea, sheds light on salt adaptation in anammox bacteria.</title>
        <authorList>
            <person name="Speth D.R."/>
            <person name="Lagkouvardos I."/>
            <person name="Wang Y."/>
            <person name="Qian P.-Y."/>
            <person name="Dutilh B.E."/>
            <person name="Jetten M.S."/>
        </authorList>
    </citation>
    <scope>NUCLEOTIDE SEQUENCE [LARGE SCALE GENOMIC DNA]</scope>
    <source>
        <strain evidence="2">BSI-1</strain>
    </source>
</reference>
<name>A0A1E3XFG6_9BACT</name>